<dbReference type="Proteomes" id="UP001597302">
    <property type="component" value="Unassembled WGS sequence"/>
</dbReference>
<evidence type="ECO:0000313" key="5">
    <source>
        <dbReference type="EMBL" id="MFD1479704.1"/>
    </source>
</evidence>
<evidence type="ECO:0000256" key="2">
    <source>
        <dbReference type="ARBA" id="ARBA00022857"/>
    </source>
</evidence>
<evidence type="ECO:0000259" key="4">
    <source>
        <dbReference type="Pfam" id="PF01872"/>
    </source>
</evidence>
<keyword evidence="2" id="KW-0521">NADP</keyword>
<dbReference type="PANTHER" id="PTHR38011">
    <property type="entry name" value="DIHYDROFOLATE REDUCTASE FAMILY PROTEIN (AFU_ORTHOLOGUE AFUA_8G06820)"/>
    <property type="match status" value="1"/>
</dbReference>
<feature type="domain" description="Bacterial bifunctional deaminase-reductase C-terminal" evidence="4">
    <location>
        <begin position="54"/>
        <end position="248"/>
    </location>
</feature>
<dbReference type="InterPro" id="IPR050765">
    <property type="entry name" value="Riboflavin_Biosynth_HTPR"/>
</dbReference>
<dbReference type="Gene3D" id="3.40.430.10">
    <property type="entry name" value="Dihydrofolate Reductase, subunit A"/>
    <property type="match status" value="1"/>
</dbReference>
<dbReference type="SUPFAM" id="SSF53597">
    <property type="entry name" value="Dihydrofolate reductase-like"/>
    <property type="match status" value="1"/>
</dbReference>
<evidence type="ECO:0000256" key="1">
    <source>
        <dbReference type="ARBA" id="ARBA00005104"/>
    </source>
</evidence>
<organism evidence="5 6">
    <name type="scientific">Paracoccus nototheniae</name>
    <dbReference type="NCBI Taxonomy" id="2489002"/>
    <lineage>
        <taxon>Bacteria</taxon>
        <taxon>Pseudomonadati</taxon>
        <taxon>Pseudomonadota</taxon>
        <taxon>Alphaproteobacteria</taxon>
        <taxon>Rhodobacterales</taxon>
        <taxon>Paracoccaceae</taxon>
        <taxon>Paracoccus</taxon>
    </lineage>
</organism>
<keyword evidence="6" id="KW-1185">Reference proteome</keyword>
<protein>
    <submittedName>
        <fullName evidence="5">RibD family protein</fullName>
    </submittedName>
</protein>
<evidence type="ECO:0000256" key="3">
    <source>
        <dbReference type="ARBA" id="ARBA00023002"/>
    </source>
</evidence>
<reference evidence="6" key="1">
    <citation type="journal article" date="2019" name="Int. J. Syst. Evol. Microbiol.">
        <title>The Global Catalogue of Microorganisms (GCM) 10K type strain sequencing project: providing services to taxonomists for standard genome sequencing and annotation.</title>
        <authorList>
            <consortium name="The Broad Institute Genomics Platform"/>
            <consortium name="The Broad Institute Genome Sequencing Center for Infectious Disease"/>
            <person name="Wu L."/>
            <person name="Ma J."/>
        </authorList>
    </citation>
    <scope>NUCLEOTIDE SEQUENCE [LARGE SCALE GENOMIC DNA]</scope>
    <source>
        <strain evidence="6">CCM 8875</strain>
    </source>
</reference>
<gene>
    <name evidence="5" type="ORF">ACFQ5P_00195</name>
</gene>
<comment type="pathway">
    <text evidence="1">Cofactor biosynthesis; riboflavin biosynthesis.</text>
</comment>
<dbReference type="RefSeq" id="WP_131573861.1">
    <property type="nucleotide sequence ID" value="NZ_CBCSAJ010000015.1"/>
</dbReference>
<comment type="caution">
    <text evidence="5">The sequence shown here is derived from an EMBL/GenBank/DDBJ whole genome shotgun (WGS) entry which is preliminary data.</text>
</comment>
<dbReference type="Pfam" id="PF01872">
    <property type="entry name" value="RibD_C"/>
    <property type="match status" value="1"/>
</dbReference>
<dbReference type="InterPro" id="IPR024072">
    <property type="entry name" value="DHFR-like_dom_sf"/>
</dbReference>
<dbReference type="PANTHER" id="PTHR38011:SF7">
    <property type="entry name" value="2,5-DIAMINO-6-RIBOSYLAMINO-4(3H)-PYRIMIDINONE 5'-PHOSPHATE REDUCTASE"/>
    <property type="match status" value="1"/>
</dbReference>
<sequence>MHAVDVTPRVWDRILSVRSGTACACCGRFTPGERAALDLYGPVARRDLGPVTLAQIGQSLDGRVATASGDARDVSGPEGLAHLHRLRALVDGVVIGVKTALHDQPRLTVRLCSGHNPARIVIDPRGRLPDGAPVLTPDGARRVIVTGADRNHPTGVEVLRLPAPGGRLDPAQILQGLRGMGLGSLLIEGGGLTITGFLEAGLLDRLQVSVAPLIIGAGPQGLTSLSPVDRLKDALRPETRVYALGTDIVFDCALGPQARIAALPQHARQVLTSVTAVN</sequence>
<evidence type="ECO:0000313" key="6">
    <source>
        <dbReference type="Proteomes" id="UP001597302"/>
    </source>
</evidence>
<dbReference type="EMBL" id="JBHTOQ010000002">
    <property type="protein sequence ID" value="MFD1479704.1"/>
    <property type="molecule type" value="Genomic_DNA"/>
</dbReference>
<accession>A0ABW4DT04</accession>
<keyword evidence="3" id="KW-0560">Oxidoreductase</keyword>
<name>A0ABW4DT04_9RHOB</name>
<dbReference type="InterPro" id="IPR002734">
    <property type="entry name" value="RibDG_C"/>
</dbReference>
<proteinExistence type="predicted"/>